<keyword evidence="4 9" id="KW-0812">Transmembrane</keyword>
<evidence type="ECO:0000259" key="10">
    <source>
        <dbReference type="PROSITE" id="PS50893"/>
    </source>
</evidence>
<feature type="transmembrane region" description="Helical" evidence="9">
    <location>
        <begin position="318"/>
        <end position="339"/>
    </location>
</feature>
<dbReference type="OMA" id="MPRHLTY"/>
<dbReference type="PANTHER" id="PTHR48041:SF139">
    <property type="entry name" value="PROTEIN SCARLET"/>
    <property type="match status" value="1"/>
</dbReference>
<dbReference type="GO" id="GO:0005524">
    <property type="term" value="F:ATP binding"/>
    <property type="evidence" value="ECO:0007669"/>
    <property type="project" value="UniProtKB-KW"/>
</dbReference>
<name>A0A9Q0M4F7_BLOTA</name>
<proteinExistence type="inferred from homology"/>
<dbReference type="InterPro" id="IPR013525">
    <property type="entry name" value="ABC2_TM"/>
</dbReference>
<dbReference type="InterPro" id="IPR003593">
    <property type="entry name" value="AAA+_ATPase"/>
</dbReference>
<keyword evidence="6" id="KW-0067">ATP-binding</keyword>
<evidence type="ECO:0000256" key="5">
    <source>
        <dbReference type="ARBA" id="ARBA00022741"/>
    </source>
</evidence>
<feature type="domain" description="ABC transporter" evidence="10">
    <location>
        <begin position="1"/>
        <end position="233"/>
    </location>
</feature>
<evidence type="ECO:0000256" key="6">
    <source>
        <dbReference type="ARBA" id="ARBA00022840"/>
    </source>
</evidence>
<sequence length="623" mass="69932">MSTQIIKNVSGEAPAGTTLAIMGSSGAGKTTLLNVLTARNLSQFTVDGCVKINDQIADVNMITTMSAYVQQVDLFIPTLTVREHLVFQSLVRMDMSLTLEQRAQRIDEVMRELSLIKCADTSVGGTIDSGKGISGGELKRLSFATEILTNPSIMFCDEPTSGLDSFMASNLVSYLEKMAQSGRTIICTIHQPSSETFNLFQRLMLLADGRLAYLGPVKGALDYFNQIGLPCPSNFNPADHYIRELAVLPGQEVTCKKKVNRICDYFERLNKPVDHSAVRQSTFVQPKKIPDSPYKTSIFMQYQALTWRAALMVSREPMVAYVRIIQTIVIAIIIGVLFYKQDYNQIGLMNINGGLFLYIMYLSVQNAFAVVHVFCAEIGIFMREHSSGMYRVDAYYVTKNLAEIPIFVYIPIISACIQYYMIGYNPHFDTFLYFMVVGILVSHVGVSFGYMISCICQKTDIALSVGPPFIVALQLCGGYFVNPDSIPSWLKWIIYASWFQYAFDLLLHNQWVNLDHLDCINIINSTANENKTQLTPTPLPTTLRPTLTTSFWKNETNGTDIGHQSHCNTQNSSMCLGTSEAIFDFYSLGTRSQYIDWGVLAFILFFLRTMGYLALYFRAKQSR</sequence>
<evidence type="ECO:0000256" key="3">
    <source>
        <dbReference type="ARBA" id="ARBA00022448"/>
    </source>
</evidence>
<keyword evidence="3" id="KW-0813">Transport</keyword>
<dbReference type="EMBL" id="JAPWDV010000002">
    <property type="protein sequence ID" value="KAJ6219858.1"/>
    <property type="molecule type" value="Genomic_DNA"/>
</dbReference>
<dbReference type="GO" id="GO:0140359">
    <property type="term" value="F:ABC-type transporter activity"/>
    <property type="evidence" value="ECO:0007669"/>
    <property type="project" value="InterPro"/>
</dbReference>
<keyword evidence="8 9" id="KW-0472">Membrane</keyword>
<evidence type="ECO:0000256" key="7">
    <source>
        <dbReference type="ARBA" id="ARBA00022989"/>
    </source>
</evidence>
<keyword evidence="5" id="KW-0547">Nucleotide-binding</keyword>
<dbReference type="GO" id="GO:0016887">
    <property type="term" value="F:ATP hydrolysis activity"/>
    <property type="evidence" value="ECO:0007669"/>
    <property type="project" value="InterPro"/>
</dbReference>
<feature type="transmembrane region" description="Helical" evidence="9">
    <location>
        <begin position="461"/>
        <end position="481"/>
    </location>
</feature>
<keyword evidence="7 9" id="KW-1133">Transmembrane helix</keyword>
<dbReference type="Pfam" id="PF00005">
    <property type="entry name" value="ABC_tran"/>
    <property type="match status" value="1"/>
</dbReference>
<dbReference type="InterPro" id="IPR003439">
    <property type="entry name" value="ABC_transporter-like_ATP-bd"/>
</dbReference>
<feature type="transmembrane region" description="Helical" evidence="9">
    <location>
        <begin position="359"/>
        <end position="380"/>
    </location>
</feature>
<organism evidence="11 12">
    <name type="scientific">Blomia tropicalis</name>
    <name type="common">Mite</name>
    <dbReference type="NCBI Taxonomy" id="40697"/>
    <lineage>
        <taxon>Eukaryota</taxon>
        <taxon>Metazoa</taxon>
        <taxon>Ecdysozoa</taxon>
        <taxon>Arthropoda</taxon>
        <taxon>Chelicerata</taxon>
        <taxon>Arachnida</taxon>
        <taxon>Acari</taxon>
        <taxon>Acariformes</taxon>
        <taxon>Sarcoptiformes</taxon>
        <taxon>Astigmata</taxon>
        <taxon>Glycyphagoidea</taxon>
        <taxon>Echimyopodidae</taxon>
        <taxon>Blomia</taxon>
    </lineage>
</organism>
<feature type="transmembrane region" description="Helical" evidence="9">
    <location>
        <begin position="432"/>
        <end position="452"/>
    </location>
</feature>
<accession>A0A9Q0M4F7</accession>
<gene>
    <name evidence="11" type="ORF">RDWZM_005670</name>
</gene>
<keyword evidence="12" id="KW-1185">Reference proteome</keyword>
<evidence type="ECO:0000256" key="4">
    <source>
        <dbReference type="ARBA" id="ARBA00022692"/>
    </source>
</evidence>
<dbReference type="Pfam" id="PF01061">
    <property type="entry name" value="ABC2_membrane"/>
    <property type="match status" value="1"/>
</dbReference>
<evidence type="ECO:0000256" key="2">
    <source>
        <dbReference type="ARBA" id="ARBA00005814"/>
    </source>
</evidence>
<dbReference type="InterPro" id="IPR027417">
    <property type="entry name" value="P-loop_NTPase"/>
</dbReference>
<comment type="caution">
    <text evidence="11">The sequence shown here is derived from an EMBL/GenBank/DDBJ whole genome shotgun (WGS) entry which is preliminary data.</text>
</comment>
<feature type="transmembrane region" description="Helical" evidence="9">
    <location>
        <begin position="594"/>
        <end position="617"/>
    </location>
</feature>
<dbReference type="Gene3D" id="3.40.50.300">
    <property type="entry name" value="P-loop containing nucleotide triphosphate hydrolases"/>
    <property type="match status" value="1"/>
</dbReference>
<evidence type="ECO:0000256" key="1">
    <source>
        <dbReference type="ARBA" id="ARBA00004141"/>
    </source>
</evidence>
<dbReference type="AlphaFoldDB" id="A0A9Q0M4F7"/>
<comment type="subcellular location">
    <subcellularLocation>
        <location evidence="1">Membrane</location>
        <topology evidence="1">Multi-pass membrane protein</topology>
    </subcellularLocation>
</comment>
<dbReference type="Proteomes" id="UP001142055">
    <property type="component" value="Chromosome 2"/>
</dbReference>
<dbReference type="PANTHER" id="PTHR48041">
    <property type="entry name" value="ABC TRANSPORTER G FAMILY MEMBER 28"/>
    <property type="match status" value="1"/>
</dbReference>
<evidence type="ECO:0000256" key="8">
    <source>
        <dbReference type="ARBA" id="ARBA00023136"/>
    </source>
</evidence>
<reference evidence="11" key="1">
    <citation type="submission" date="2022-12" db="EMBL/GenBank/DDBJ databases">
        <title>Genome assemblies of Blomia tropicalis.</title>
        <authorList>
            <person name="Cui Y."/>
        </authorList>
    </citation>
    <scope>NUCLEOTIDE SEQUENCE</scope>
    <source>
        <tissue evidence="11">Adult mites</tissue>
    </source>
</reference>
<dbReference type="InterPro" id="IPR050352">
    <property type="entry name" value="ABCG_transporters"/>
</dbReference>
<dbReference type="SMART" id="SM00382">
    <property type="entry name" value="AAA"/>
    <property type="match status" value="1"/>
</dbReference>
<evidence type="ECO:0000256" key="9">
    <source>
        <dbReference type="SAM" id="Phobius"/>
    </source>
</evidence>
<evidence type="ECO:0000313" key="11">
    <source>
        <dbReference type="EMBL" id="KAJ6219858.1"/>
    </source>
</evidence>
<feature type="transmembrane region" description="Helical" evidence="9">
    <location>
        <begin position="401"/>
        <end position="420"/>
    </location>
</feature>
<evidence type="ECO:0000313" key="12">
    <source>
        <dbReference type="Proteomes" id="UP001142055"/>
    </source>
</evidence>
<comment type="similarity">
    <text evidence="2">Belongs to the ABC transporter superfamily. ABCG family. Eye pigment precursor importer (TC 3.A.1.204) subfamily.</text>
</comment>
<dbReference type="InterPro" id="IPR017871">
    <property type="entry name" value="ABC_transporter-like_CS"/>
</dbReference>
<protein>
    <recommendedName>
        <fullName evidence="10">ABC transporter domain-containing protein</fullName>
    </recommendedName>
</protein>
<dbReference type="InterPro" id="IPR043926">
    <property type="entry name" value="ABCG_dom"/>
</dbReference>
<dbReference type="SUPFAM" id="SSF52540">
    <property type="entry name" value="P-loop containing nucleoside triphosphate hydrolases"/>
    <property type="match status" value="1"/>
</dbReference>
<dbReference type="PROSITE" id="PS00211">
    <property type="entry name" value="ABC_TRANSPORTER_1"/>
    <property type="match status" value="1"/>
</dbReference>
<dbReference type="PROSITE" id="PS50893">
    <property type="entry name" value="ABC_TRANSPORTER_2"/>
    <property type="match status" value="1"/>
</dbReference>
<dbReference type="GO" id="GO:0005886">
    <property type="term" value="C:plasma membrane"/>
    <property type="evidence" value="ECO:0007669"/>
    <property type="project" value="TreeGrafter"/>
</dbReference>
<dbReference type="Pfam" id="PF19055">
    <property type="entry name" value="ABC2_membrane_7"/>
    <property type="match status" value="1"/>
</dbReference>